<dbReference type="InterPro" id="IPR036322">
    <property type="entry name" value="WD40_repeat_dom_sf"/>
</dbReference>
<dbReference type="EMBL" id="LZPO01034956">
    <property type="protein sequence ID" value="OBS76228.1"/>
    <property type="molecule type" value="Genomic_DNA"/>
</dbReference>
<dbReference type="AlphaFoldDB" id="A0A1A6HCC9"/>
<dbReference type="Proteomes" id="UP000092124">
    <property type="component" value="Unassembled WGS sequence"/>
</dbReference>
<dbReference type="SUPFAM" id="SSF50978">
    <property type="entry name" value="WD40 repeat-like"/>
    <property type="match status" value="1"/>
</dbReference>
<dbReference type="InterPro" id="IPR001680">
    <property type="entry name" value="WD40_rpt"/>
</dbReference>
<accession>A0A1A6HCC9</accession>
<feature type="non-terminal residue" evidence="1">
    <location>
        <position position="1"/>
    </location>
</feature>
<dbReference type="Gene3D" id="2.130.10.10">
    <property type="entry name" value="YVTN repeat-like/Quinoprotein amine dehydrogenase"/>
    <property type="match status" value="1"/>
</dbReference>
<organism evidence="1 2">
    <name type="scientific">Neotoma lepida</name>
    <name type="common">Desert woodrat</name>
    <dbReference type="NCBI Taxonomy" id="56216"/>
    <lineage>
        <taxon>Eukaryota</taxon>
        <taxon>Metazoa</taxon>
        <taxon>Chordata</taxon>
        <taxon>Craniata</taxon>
        <taxon>Vertebrata</taxon>
        <taxon>Euteleostomi</taxon>
        <taxon>Mammalia</taxon>
        <taxon>Eutheria</taxon>
        <taxon>Euarchontoglires</taxon>
        <taxon>Glires</taxon>
        <taxon>Rodentia</taxon>
        <taxon>Myomorpha</taxon>
        <taxon>Muroidea</taxon>
        <taxon>Cricetidae</taxon>
        <taxon>Neotominae</taxon>
        <taxon>Neotoma</taxon>
    </lineage>
</organism>
<reference evidence="1 2" key="1">
    <citation type="submission" date="2016-06" db="EMBL/GenBank/DDBJ databases">
        <title>The Draft Genome Sequence and Annotation of the Desert Woodrat Neotoma lepida.</title>
        <authorList>
            <person name="Campbell M."/>
            <person name="Oakeson K.F."/>
            <person name="Yandell M."/>
            <person name="Halpert J.R."/>
            <person name="Dearing D."/>
        </authorList>
    </citation>
    <scope>NUCLEOTIDE SEQUENCE [LARGE SCALE GENOMIC DNA]</scope>
    <source>
        <strain evidence="1">417</strain>
        <tissue evidence="1">Liver</tissue>
    </source>
</reference>
<dbReference type="InterPro" id="IPR015943">
    <property type="entry name" value="WD40/YVTN_repeat-like_dom_sf"/>
</dbReference>
<sequence length="193" mass="21822">VRYDTLVTAQHIKVCWPPETTKCQTVESRHVRPCEGCRMNWNQNQAARESPDDTANTVQLELFCHIDNTGPLQCGLLHPHPPVGLPSKFKPGSAGQLTVHWSPYDYQVATASNTTLRVWDTWNRSQIHCLQSIYGQLRIILICYHHSHDQLVLIGSSDSSVFLFNKAISSEPFDQLVDNDDVIRPPHTPRAPC</sequence>
<protein>
    <submittedName>
        <fullName evidence="1">Uncharacterized protein</fullName>
    </submittedName>
</protein>
<dbReference type="STRING" id="56216.A0A1A6HCC9"/>
<evidence type="ECO:0000313" key="2">
    <source>
        <dbReference type="Proteomes" id="UP000092124"/>
    </source>
</evidence>
<proteinExistence type="predicted"/>
<gene>
    <name evidence="1" type="ORF">A6R68_17322</name>
</gene>
<evidence type="ECO:0000313" key="1">
    <source>
        <dbReference type="EMBL" id="OBS76228.1"/>
    </source>
</evidence>
<dbReference type="OrthoDB" id="196957at2759"/>
<comment type="caution">
    <text evidence="1">The sequence shown here is derived from an EMBL/GenBank/DDBJ whole genome shotgun (WGS) entry which is preliminary data.</text>
</comment>
<keyword evidence="2" id="KW-1185">Reference proteome</keyword>
<name>A0A1A6HCC9_NEOLE</name>
<dbReference type="SMART" id="SM00320">
    <property type="entry name" value="WD40"/>
    <property type="match status" value="2"/>
</dbReference>